<dbReference type="PANTHER" id="PTHR42912">
    <property type="entry name" value="METHYLTRANSFERASE"/>
    <property type="match status" value="1"/>
</dbReference>
<evidence type="ECO:0000259" key="1">
    <source>
        <dbReference type="Pfam" id="PF13649"/>
    </source>
</evidence>
<dbReference type="InterPro" id="IPR041698">
    <property type="entry name" value="Methyltransf_25"/>
</dbReference>
<reference evidence="2 3" key="1">
    <citation type="submission" date="2023-07" db="EMBL/GenBank/DDBJ databases">
        <title>Genomic Encyclopedia of Type Strains, Phase IV (KMG-IV): sequencing the most valuable type-strain genomes for metagenomic binning, comparative biology and taxonomic classification.</title>
        <authorList>
            <person name="Goeker M."/>
        </authorList>
    </citation>
    <scope>NUCLEOTIDE SEQUENCE [LARGE SCALE GENOMIC DNA]</scope>
    <source>
        <strain evidence="2 3">DSM 3770</strain>
    </source>
</reference>
<comment type="caution">
    <text evidence="2">The sequence shown here is derived from an EMBL/GenBank/DDBJ whole genome shotgun (WGS) entry which is preliminary data.</text>
</comment>
<dbReference type="RefSeq" id="WP_237344507.1">
    <property type="nucleotide sequence ID" value="NZ_JABWGX010000004.1"/>
</dbReference>
<gene>
    <name evidence="2" type="ORF">QOZ94_002133</name>
</gene>
<dbReference type="PANTHER" id="PTHR42912:SF94">
    <property type="entry name" value="METHYLTRANSFERASE TYPE 11 DOMAIN-CONTAINING PROTEIN"/>
    <property type="match status" value="1"/>
</dbReference>
<feature type="domain" description="Methyltransferase" evidence="1">
    <location>
        <begin position="57"/>
        <end position="153"/>
    </location>
</feature>
<keyword evidence="3" id="KW-1185">Reference proteome</keyword>
<dbReference type="InterPro" id="IPR029063">
    <property type="entry name" value="SAM-dependent_MTases_sf"/>
</dbReference>
<dbReference type="EMBL" id="JAUSVY010000004">
    <property type="protein sequence ID" value="MDQ0505337.1"/>
    <property type="molecule type" value="Genomic_DNA"/>
</dbReference>
<protein>
    <submittedName>
        <fullName evidence="2">Ubiquinone/menaquinone biosynthesis C-methylase UbiE</fullName>
    </submittedName>
</protein>
<evidence type="ECO:0000313" key="2">
    <source>
        <dbReference type="EMBL" id="MDQ0505337.1"/>
    </source>
</evidence>
<name>A0ABU0LE05_XANAG</name>
<dbReference type="Gene3D" id="3.40.50.150">
    <property type="entry name" value="Vaccinia Virus protein VP39"/>
    <property type="match status" value="1"/>
</dbReference>
<organism evidence="2 3">
    <name type="scientific">Xanthobacter agilis</name>
    <dbReference type="NCBI Taxonomy" id="47492"/>
    <lineage>
        <taxon>Bacteria</taxon>
        <taxon>Pseudomonadati</taxon>
        <taxon>Pseudomonadota</taxon>
        <taxon>Alphaproteobacteria</taxon>
        <taxon>Hyphomicrobiales</taxon>
        <taxon>Xanthobacteraceae</taxon>
        <taxon>Xanthobacter</taxon>
    </lineage>
</organism>
<accession>A0ABU0LE05</accession>
<keyword evidence="2" id="KW-0830">Ubiquinone</keyword>
<dbReference type="Proteomes" id="UP001241747">
    <property type="component" value="Unassembled WGS sequence"/>
</dbReference>
<dbReference type="InterPro" id="IPR050508">
    <property type="entry name" value="Methyltransf_Superfamily"/>
</dbReference>
<proteinExistence type="predicted"/>
<sequence length="229" mass="24889">MARAPSEGGGLWHRLGCQLAHPEGPWGTLAGRVMARINATPYRHAIAALAPYPDDQVLEIGFGPGAGLAELARRVTRGHVCGLEASDAMLRLARRRNGAALAARRMTLAMGDFRRLPWADRSFDRVLGVNVAYFFDPDGDAVGEIARVLRPGGWLVLYVTDRATMVRWPFAGPRTHVTYDAEALRRILERGGFAPEAIDIRSSRLPLGVKGLVATARALSVRTGSHHPL</sequence>
<dbReference type="SUPFAM" id="SSF53335">
    <property type="entry name" value="S-adenosyl-L-methionine-dependent methyltransferases"/>
    <property type="match status" value="1"/>
</dbReference>
<dbReference type="CDD" id="cd02440">
    <property type="entry name" value="AdoMet_MTases"/>
    <property type="match status" value="1"/>
</dbReference>
<evidence type="ECO:0000313" key="3">
    <source>
        <dbReference type="Proteomes" id="UP001241747"/>
    </source>
</evidence>
<dbReference type="Pfam" id="PF13649">
    <property type="entry name" value="Methyltransf_25"/>
    <property type="match status" value="1"/>
</dbReference>